<dbReference type="EMBL" id="QKKF02010319">
    <property type="protein sequence ID" value="RZF44717.1"/>
    <property type="molecule type" value="Genomic_DNA"/>
</dbReference>
<gene>
    <name evidence="1" type="ORF">LSTR_LSTR000669</name>
</gene>
<accession>A0A482XG58</accession>
<sequence>MSSMYWTRHLEEELVVEFRCVGPTIEKTGLMMKKKPSLIRNNLSTFLVGTDKKANVSTFGRRFVATFDNSKGAILLLRPSPFIQLWNAKVIVNFKVVFSE</sequence>
<protein>
    <submittedName>
        <fullName evidence="1">Uncharacterized protein</fullName>
    </submittedName>
</protein>
<name>A0A482XG58_LAOST</name>
<evidence type="ECO:0000313" key="2">
    <source>
        <dbReference type="Proteomes" id="UP000291343"/>
    </source>
</evidence>
<proteinExistence type="predicted"/>
<comment type="caution">
    <text evidence="1">The sequence shown here is derived from an EMBL/GenBank/DDBJ whole genome shotgun (WGS) entry which is preliminary data.</text>
</comment>
<dbReference type="Proteomes" id="UP000291343">
    <property type="component" value="Unassembled WGS sequence"/>
</dbReference>
<keyword evidence="2" id="KW-1185">Reference proteome</keyword>
<dbReference type="InParanoid" id="A0A482XG58"/>
<evidence type="ECO:0000313" key="1">
    <source>
        <dbReference type="EMBL" id="RZF44717.1"/>
    </source>
</evidence>
<reference evidence="1 2" key="1">
    <citation type="journal article" date="2017" name="Gigascience">
        <title>Genome sequence of the small brown planthopper, Laodelphax striatellus.</title>
        <authorList>
            <person name="Zhu J."/>
            <person name="Jiang F."/>
            <person name="Wang X."/>
            <person name="Yang P."/>
            <person name="Bao Y."/>
            <person name="Zhao W."/>
            <person name="Wang W."/>
            <person name="Lu H."/>
            <person name="Wang Q."/>
            <person name="Cui N."/>
            <person name="Li J."/>
            <person name="Chen X."/>
            <person name="Luo L."/>
            <person name="Yu J."/>
            <person name="Kang L."/>
            <person name="Cui F."/>
        </authorList>
    </citation>
    <scope>NUCLEOTIDE SEQUENCE [LARGE SCALE GENOMIC DNA]</scope>
    <source>
        <strain evidence="1">Lst14</strain>
    </source>
</reference>
<dbReference type="AlphaFoldDB" id="A0A482XG58"/>
<organism evidence="1 2">
    <name type="scientific">Laodelphax striatellus</name>
    <name type="common">Small brown planthopper</name>
    <name type="synonym">Delphax striatella</name>
    <dbReference type="NCBI Taxonomy" id="195883"/>
    <lineage>
        <taxon>Eukaryota</taxon>
        <taxon>Metazoa</taxon>
        <taxon>Ecdysozoa</taxon>
        <taxon>Arthropoda</taxon>
        <taxon>Hexapoda</taxon>
        <taxon>Insecta</taxon>
        <taxon>Pterygota</taxon>
        <taxon>Neoptera</taxon>
        <taxon>Paraneoptera</taxon>
        <taxon>Hemiptera</taxon>
        <taxon>Auchenorrhyncha</taxon>
        <taxon>Fulgoroidea</taxon>
        <taxon>Delphacidae</taxon>
        <taxon>Criomorphinae</taxon>
        <taxon>Laodelphax</taxon>
    </lineage>
</organism>